<sequence>MKKSIVLSVAAAATIFTFNAGGPSADAAAPQQSNIQVKAYQIAGQNCNLNQAQTQDLLQNINNPELQKMVEQQLSQFKAQQGQASAPAPQQKQQAEAPKQETAPAPAQKAQPEASKEAAPKKEQTQASVSEFEKKVVELTNAEREKQGLKPLQLDEELSKVAKEKSKDMQSKNYFDHNSPTYGSPFDMMKKFGVEYSSAGENIAKGQASPEEVVQAWMNSEGHRKNIMNSSFTHIGVGHVAEGNYWTQMFIGK</sequence>
<evidence type="ECO:0000313" key="2">
    <source>
        <dbReference type="Proteomes" id="UP001226091"/>
    </source>
</evidence>
<name>A0ACD4RH90_9BACI</name>
<dbReference type="Proteomes" id="UP001226091">
    <property type="component" value="Chromosome"/>
</dbReference>
<accession>A0ACD4RH90</accession>
<organism evidence="1 2">
    <name type="scientific">Metabacillus hrfriensis</name>
    <dbReference type="NCBI Taxonomy" id="3048891"/>
    <lineage>
        <taxon>Bacteria</taxon>
        <taxon>Bacillati</taxon>
        <taxon>Bacillota</taxon>
        <taxon>Bacilli</taxon>
        <taxon>Bacillales</taxon>
        <taxon>Bacillaceae</taxon>
        <taxon>Metabacillus</taxon>
    </lineage>
</organism>
<protein>
    <submittedName>
        <fullName evidence="1">CAP domain-containing protein</fullName>
    </submittedName>
</protein>
<keyword evidence="2" id="KW-1185">Reference proteome</keyword>
<reference evidence="2" key="1">
    <citation type="journal article" date="2025" name="Aquaculture">
        <title>Assessment of the bioflocculant production and safety properties of Metabacillus hrfriensis sp. nov. based on phenotypic and whole-genome sequencing analysis.</title>
        <authorList>
            <person name="Zhang R."/>
            <person name="Zhao Z."/>
            <person name="Luo L."/>
            <person name="Wang S."/>
            <person name="Guo K."/>
            <person name="Xu W."/>
        </authorList>
    </citation>
    <scope>NUCLEOTIDE SEQUENCE [LARGE SCALE GENOMIC DNA]</scope>
    <source>
        <strain evidence="2">CT-WN-B3</strain>
    </source>
</reference>
<dbReference type="EMBL" id="CP126116">
    <property type="protein sequence ID" value="WHZ59537.1"/>
    <property type="molecule type" value="Genomic_DNA"/>
</dbReference>
<evidence type="ECO:0000313" key="1">
    <source>
        <dbReference type="EMBL" id="WHZ59537.1"/>
    </source>
</evidence>
<gene>
    <name evidence="1" type="ORF">QLQ22_09485</name>
</gene>
<proteinExistence type="predicted"/>